<dbReference type="OrthoDB" id="512570at2"/>
<accession>A0A398B8P6</accession>
<dbReference type="PANTHER" id="PTHR48100">
    <property type="entry name" value="BROAD-SPECIFICITY PHOSPHATASE YOR283W-RELATED"/>
    <property type="match status" value="1"/>
</dbReference>
<dbReference type="Pfam" id="PF00300">
    <property type="entry name" value="His_Phos_1"/>
    <property type="match status" value="1"/>
</dbReference>
<evidence type="ECO:0000313" key="1">
    <source>
        <dbReference type="EMBL" id="RID84280.1"/>
    </source>
</evidence>
<dbReference type="EMBL" id="QWVT01000022">
    <property type="protein sequence ID" value="RID84280.1"/>
    <property type="molecule type" value="Genomic_DNA"/>
</dbReference>
<dbReference type="GO" id="GO:0005737">
    <property type="term" value="C:cytoplasm"/>
    <property type="evidence" value="ECO:0007669"/>
    <property type="project" value="TreeGrafter"/>
</dbReference>
<dbReference type="GO" id="GO:0016791">
    <property type="term" value="F:phosphatase activity"/>
    <property type="evidence" value="ECO:0007669"/>
    <property type="project" value="TreeGrafter"/>
</dbReference>
<organism evidence="1 2">
    <name type="scientific">Mesobacillus zeae</name>
    <dbReference type="NCBI Taxonomy" id="1917180"/>
    <lineage>
        <taxon>Bacteria</taxon>
        <taxon>Bacillati</taxon>
        <taxon>Bacillota</taxon>
        <taxon>Bacilli</taxon>
        <taxon>Bacillales</taxon>
        <taxon>Bacillaceae</taxon>
        <taxon>Mesobacillus</taxon>
    </lineage>
</organism>
<keyword evidence="2" id="KW-1185">Reference proteome</keyword>
<dbReference type="Gene3D" id="3.40.50.1240">
    <property type="entry name" value="Phosphoglycerate mutase-like"/>
    <property type="match status" value="1"/>
</dbReference>
<dbReference type="InterPro" id="IPR029033">
    <property type="entry name" value="His_PPase_superfam"/>
</dbReference>
<dbReference type="SUPFAM" id="SSF53254">
    <property type="entry name" value="Phosphoglycerate mutase-like"/>
    <property type="match status" value="1"/>
</dbReference>
<evidence type="ECO:0000313" key="2">
    <source>
        <dbReference type="Proteomes" id="UP000265816"/>
    </source>
</evidence>
<dbReference type="InterPro" id="IPR013078">
    <property type="entry name" value="His_Pase_superF_clade-1"/>
</dbReference>
<dbReference type="InterPro" id="IPR050275">
    <property type="entry name" value="PGM_Phosphatase"/>
</dbReference>
<sequence>MKKSIYIIRHCKAKGQAPEAQLTESGFRQAEQLTEFLSDRKIERLISSPFTRAVLSVQPLSEKLTIDIENDARLAERILSTKDFPDWPEKLEATFDDINLSFESGESSLEATGRAVAVIEDMIRSKEENIAVVTHGNLMSLLIRHYNPGFGFKEWKSLSNPDVYLLTLENSVANIEHIWVGQE</sequence>
<gene>
    <name evidence="1" type="ORF">D1970_13385</name>
</gene>
<dbReference type="CDD" id="cd07067">
    <property type="entry name" value="HP_PGM_like"/>
    <property type="match status" value="1"/>
</dbReference>
<proteinExistence type="predicted"/>
<reference evidence="1 2" key="1">
    <citation type="submission" date="2018-08" db="EMBL/GenBank/DDBJ databases">
        <title>Bacillus jemisoniae sp. nov., Bacillus chryseoplanitiae sp. nov., Bacillus resnikiae sp. nov., and Bacillus frankliniae sp. nov., isolated from Viking spacecraft and associated surfaces.</title>
        <authorList>
            <person name="Seuylemezian A."/>
            <person name="Vaishampayan P."/>
        </authorList>
    </citation>
    <scope>NUCLEOTIDE SEQUENCE [LARGE SCALE GENOMIC DNA]</scope>
    <source>
        <strain evidence="1 2">JJ-247</strain>
    </source>
</reference>
<protein>
    <submittedName>
        <fullName evidence="1">Histidine phosphatase family protein</fullName>
    </submittedName>
</protein>
<dbReference type="Proteomes" id="UP000265816">
    <property type="component" value="Unassembled WGS sequence"/>
</dbReference>
<dbReference type="RefSeq" id="WP_119113374.1">
    <property type="nucleotide sequence ID" value="NZ_CBCSEO010000017.1"/>
</dbReference>
<comment type="caution">
    <text evidence="1">The sequence shown here is derived from an EMBL/GenBank/DDBJ whole genome shotgun (WGS) entry which is preliminary data.</text>
</comment>
<name>A0A398B8P6_9BACI</name>
<dbReference type="SMART" id="SM00855">
    <property type="entry name" value="PGAM"/>
    <property type="match status" value="1"/>
</dbReference>
<dbReference type="PANTHER" id="PTHR48100:SF1">
    <property type="entry name" value="HISTIDINE PHOSPHATASE FAMILY PROTEIN-RELATED"/>
    <property type="match status" value="1"/>
</dbReference>
<dbReference type="AlphaFoldDB" id="A0A398B8P6"/>